<dbReference type="PANTHER" id="PTHR22760:SF2">
    <property type="entry name" value="ALPHA-1,2-MANNOSYLTRANSFERASE ALG9"/>
    <property type="match status" value="1"/>
</dbReference>
<accession>A0A1X2HXE3</accession>
<dbReference type="OrthoDB" id="497541at2759"/>
<feature type="transmembrane region" description="Helical" evidence="10">
    <location>
        <begin position="273"/>
        <end position="294"/>
    </location>
</feature>
<feature type="transmembrane region" description="Helical" evidence="10">
    <location>
        <begin position="410"/>
        <end position="429"/>
    </location>
</feature>
<evidence type="ECO:0000256" key="11">
    <source>
        <dbReference type="SAM" id="MobiDB-lite"/>
    </source>
</evidence>
<dbReference type="Pfam" id="PF03901">
    <property type="entry name" value="Glyco_transf_22"/>
    <property type="match status" value="1"/>
</dbReference>
<feature type="transmembrane region" description="Helical" evidence="10">
    <location>
        <begin position="187"/>
        <end position="204"/>
    </location>
</feature>
<dbReference type="UniPathway" id="UPA00378"/>
<evidence type="ECO:0000256" key="4">
    <source>
        <dbReference type="ARBA" id="ARBA00022676"/>
    </source>
</evidence>
<gene>
    <name evidence="12" type="ORF">BCR42DRAFT_485120</name>
</gene>
<feature type="transmembrane region" description="Helical" evidence="10">
    <location>
        <begin position="380"/>
        <end position="398"/>
    </location>
</feature>
<keyword evidence="5 12" id="KW-0808">Transferase</keyword>
<sequence length="678" mass="77662">MSGSSSSDVRQRSNKKTSKGQSKKPDAPLPSLPPQVSAKAAHDLITESNTFSFSLKTAFRLFLIIRCASGLYSVIQDCDEVYNYWEPVHYLLEGYGFQTWEYSPRYSIRSWAYIFIYAFFGFFAQLISSTKLQIFYLLRLLMAAFCSFAEAKFYRTVVEEINPHVGRYVMVALFFSAGMFHASTAMLPSTFSMYTTMMAFSFILKPPTQMERKRTYLSVFWLVMGGLAWPFSGAIGIPFAIEELVVFGRDTQTSKDGQLQVAVRSEHWRWARLLRLVEAVVISTVGLGGLMCFVDSTIYQQWTFVPWHIVSYNVFPRLLSGGADTGPAIFGTEPWYFYILNGLLNFNVLFILALASGLIMLLTAYVDRKRVPGTTWVDAVWPYLLMSFKLAPLYLWLLIFTLQPHKEERFLYVAYPLIALNAAIAIYLVRSLVSRGAGYLGADVNVRVYILRYTSLAILVVYGLISMSRILALLTRYHGPLTVYNALWKERQEPLVHSNYIQEAYADTMTTPELQLCVGKEWFRYPSSFFLPNDVRLRFIPSHFEGLLPNAFPEDLTTATISDHRDENNKVHYRTRHYDILKGMRYHHGEGTNNRNQPDPSTILTDVGQCDYMVDSYFPLHTPTTKEPSYVLDTTTWERLYCEPYLDAAHSKSLARAFWVPGSQGLAWGEYCLLKRKV</sequence>
<name>A0A1X2HXE3_9FUNG</name>
<keyword evidence="9 10" id="KW-0472">Membrane</keyword>
<comment type="subcellular location">
    <subcellularLocation>
        <location evidence="1 10">Endoplasmic reticulum membrane</location>
        <topology evidence="1 10">Multi-pass membrane protein</topology>
    </subcellularLocation>
</comment>
<feature type="transmembrane region" description="Helical" evidence="10">
    <location>
        <begin position="110"/>
        <end position="128"/>
    </location>
</feature>
<organism evidence="12 13">
    <name type="scientific">Absidia repens</name>
    <dbReference type="NCBI Taxonomy" id="90262"/>
    <lineage>
        <taxon>Eukaryota</taxon>
        <taxon>Fungi</taxon>
        <taxon>Fungi incertae sedis</taxon>
        <taxon>Mucoromycota</taxon>
        <taxon>Mucoromycotina</taxon>
        <taxon>Mucoromycetes</taxon>
        <taxon>Mucorales</taxon>
        <taxon>Cunninghamellaceae</taxon>
        <taxon>Absidia</taxon>
    </lineage>
</organism>
<evidence type="ECO:0000256" key="10">
    <source>
        <dbReference type="RuleBase" id="RU363075"/>
    </source>
</evidence>
<dbReference type="GO" id="GO:0000026">
    <property type="term" value="F:alpha-1,2-mannosyltransferase activity"/>
    <property type="evidence" value="ECO:0007669"/>
    <property type="project" value="TreeGrafter"/>
</dbReference>
<evidence type="ECO:0000256" key="2">
    <source>
        <dbReference type="ARBA" id="ARBA00004922"/>
    </source>
</evidence>
<dbReference type="InterPro" id="IPR005599">
    <property type="entry name" value="GPI_mannosylTrfase"/>
</dbReference>
<dbReference type="GO" id="GO:0005789">
    <property type="term" value="C:endoplasmic reticulum membrane"/>
    <property type="evidence" value="ECO:0007669"/>
    <property type="project" value="UniProtKB-SubCell"/>
</dbReference>
<evidence type="ECO:0000256" key="6">
    <source>
        <dbReference type="ARBA" id="ARBA00022692"/>
    </source>
</evidence>
<feature type="compositionally biased region" description="Basic residues" evidence="11">
    <location>
        <begin position="12"/>
        <end position="22"/>
    </location>
</feature>
<dbReference type="STRING" id="90262.A0A1X2HXE3"/>
<evidence type="ECO:0000313" key="13">
    <source>
        <dbReference type="Proteomes" id="UP000193560"/>
    </source>
</evidence>
<keyword evidence="13" id="KW-1185">Reference proteome</keyword>
<comment type="similarity">
    <text evidence="3 10">Belongs to the glycosyltransferase 22 family.</text>
</comment>
<keyword evidence="4 10" id="KW-0328">Glycosyltransferase</keyword>
<feature type="transmembrane region" description="Helical" evidence="10">
    <location>
        <begin position="335"/>
        <end position="360"/>
    </location>
</feature>
<dbReference type="EC" id="2.4.1.-" evidence="10"/>
<dbReference type="PANTHER" id="PTHR22760">
    <property type="entry name" value="GLYCOSYLTRANSFERASE"/>
    <property type="match status" value="1"/>
</dbReference>
<keyword evidence="7 10" id="KW-0256">Endoplasmic reticulum</keyword>
<comment type="pathway">
    <text evidence="2">Protein modification; protein glycosylation.</text>
</comment>
<comment type="caution">
    <text evidence="12">The sequence shown here is derived from an EMBL/GenBank/DDBJ whole genome shotgun (WGS) entry which is preliminary data.</text>
</comment>
<evidence type="ECO:0000256" key="7">
    <source>
        <dbReference type="ARBA" id="ARBA00022824"/>
    </source>
</evidence>
<dbReference type="GO" id="GO:0006487">
    <property type="term" value="P:protein N-linked glycosylation"/>
    <property type="evidence" value="ECO:0007669"/>
    <property type="project" value="TreeGrafter"/>
</dbReference>
<feature type="transmembrane region" description="Helical" evidence="10">
    <location>
        <begin position="216"/>
        <end position="241"/>
    </location>
</feature>
<evidence type="ECO:0000256" key="8">
    <source>
        <dbReference type="ARBA" id="ARBA00022989"/>
    </source>
</evidence>
<keyword evidence="6 10" id="KW-0812">Transmembrane</keyword>
<evidence type="ECO:0000256" key="5">
    <source>
        <dbReference type="ARBA" id="ARBA00022679"/>
    </source>
</evidence>
<evidence type="ECO:0000313" key="12">
    <source>
        <dbReference type="EMBL" id="ORZ04612.1"/>
    </source>
</evidence>
<feature type="transmembrane region" description="Helical" evidence="10">
    <location>
        <begin position="449"/>
        <end position="472"/>
    </location>
</feature>
<evidence type="ECO:0000256" key="9">
    <source>
        <dbReference type="ARBA" id="ARBA00023136"/>
    </source>
</evidence>
<dbReference type="AlphaFoldDB" id="A0A1X2HXE3"/>
<evidence type="ECO:0000256" key="1">
    <source>
        <dbReference type="ARBA" id="ARBA00004477"/>
    </source>
</evidence>
<dbReference type="EMBL" id="MCGE01000049">
    <property type="protein sequence ID" value="ORZ04612.1"/>
    <property type="molecule type" value="Genomic_DNA"/>
</dbReference>
<feature type="region of interest" description="Disordered" evidence="11">
    <location>
        <begin position="1"/>
        <end position="35"/>
    </location>
</feature>
<keyword evidence="8 10" id="KW-1133">Transmembrane helix</keyword>
<proteinExistence type="inferred from homology"/>
<evidence type="ECO:0000256" key="3">
    <source>
        <dbReference type="ARBA" id="ARBA00007063"/>
    </source>
</evidence>
<protein>
    <recommendedName>
        <fullName evidence="10">Mannosyltransferase</fullName>
        <ecNumber evidence="10">2.4.1.-</ecNumber>
    </recommendedName>
</protein>
<dbReference type="Proteomes" id="UP000193560">
    <property type="component" value="Unassembled WGS sequence"/>
</dbReference>
<reference evidence="12 13" key="1">
    <citation type="submission" date="2016-07" db="EMBL/GenBank/DDBJ databases">
        <title>Pervasive Adenine N6-methylation of Active Genes in Fungi.</title>
        <authorList>
            <consortium name="DOE Joint Genome Institute"/>
            <person name="Mondo S.J."/>
            <person name="Dannebaum R.O."/>
            <person name="Kuo R.C."/>
            <person name="Labutti K."/>
            <person name="Haridas S."/>
            <person name="Kuo A."/>
            <person name="Salamov A."/>
            <person name="Ahrendt S.R."/>
            <person name="Lipzen A."/>
            <person name="Sullivan W."/>
            <person name="Andreopoulos W.B."/>
            <person name="Clum A."/>
            <person name="Lindquist E."/>
            <person name="Daum C."/>
            <person name="Ramamoorthy G.K."/>
            <person name="Gryganskyi A."/>
            <person name="Culley D."/>
            <person name="Magnuson J.K."/>
            <person name="James T.Y."/>
            <person name="O'Malley M.A."/>
            <person name="Stajich J.E."/>
            <person name="Spatafora J.W."/>
            <person name="Visel A."/>
            <person name="Grigoriev I.V."/>
        </authorList>
    </citation>
    <scope>NUCLEOTIDE SEQUENCE [LARGE SCALE GENOMIC DNA]</scope>
    <source>
        <strain evidence="12 13">NRRL 1336</strain>
    </source>
</reference>